<dbReference type="RefSeq" id="WP_205120083.1">
    <property type="nucleotide sequence ID" value="NZ_JAFBCM010000001.1"/>
</dbReference>
<comment type="caution">
    <text evidence="9">The sequence shown here is derived from an EMBL/GenBank/DDBJ whole genome shotgun (WGS) entry which is preliminary data.</text>
</comment>
<dbReference type="Proteomes" id="UP001595699">
    <property type="component" value="Unassembled WGS sequence"/>
</dbReference>
<dbReference type="Gene3D" id="1.20.1250.20">
    <property type="entry name" value="MFS general substrate transporter like domains"/>
    <property type="match status" value="2"/>
</dbReference>
<feature type="transmembrane region" description="Helical" evidence="7">
    <location>
        <begin position="203"/>
        <end position="223"/>
    </location>
</feature>
<dbReference type="InterPro" id="IPR036259">
    <property type="entry name" value="MFS_trans_sf"/>
</dbReference>
<name>A0ABV7Y4S9_9ACTN</name>
<dbReference type="PROSITE" id="PS50850">
    <property type="entry name" value="MFS"/>
    <property type="match status" value="1"/>
</dbReference>
<sequence length="496" mass="51603">MTGTAMPQRAGRREWIGLAVLVLPTVLISVDMSVLYLAVPKLSADLQPTSVELLWITDIYGFLIAGSLITMGTIGDRIGRRKLLLIGAAAFGLASVLAAYAPTPELLIAARALLGIAGATLMPSTMSLIRNMFHDDRQRTVALSLWMTGFSVGTVIGPLVGGLLLEHFWWGSVFLAGVPVMALLVVLGPFLVPEFKTLTNGRIDLLSTAMSLGAILGVIYGLKQIAADGLSLEAAAAIVAGAGLALAFVRRQRRLEHPLLDLDMFKMREFTAALVTMMLVMLVGPGTAFLVSQYLQLVAGLSPLEAGFWSLIPAVAIVLGFVAAPILFRWLPRVYVAAGGLAIGALALLLLTQTDQTSGPLVPTLAHTLFFLGASPLIVVGMDLVVGSAPVERSGAASAISETGSELSAALGIAAFGSIATAVYVSGLPADASAAVRETLAAATGPELEQAREAFVGSLHVVGIVAAVVVATAAVLTAVLLERDNAREPELEVVES</sequence>
<feature type="transmembrane region" description="Helical" evidence="7">
    <location>
        <begin position="307"/>
        <end position="327"/>
    </location>
</feature>
<keyword evidence="3" id="KW-1003">Cell membrane</keyword>
<proteinExistence type="predicted"/>
<evidence type="ECO:0000256" key="6">
    <source>
        <dbReference type="ARBA" id="ARBA00023136"/>
    </source>
</evidence>
<evidence type="ECO:0000256" key="2">
    <source>
        <dbReference type="ARBA" id="ARBA00022448"/>
    </source>
</evidence>
<feature type="transmembrane region" description="Helical" evidence="7">
    <location>
        <begin position="459"/>
        <end position="481"/>
    </location>
</feature>
<feature type="transmembrane region" description="Helical" evidence="7">
    <location>
        <begin position="334"/>
        <end position="352"/>
    </location>
</feature>
<evidence type="ECO:0000313" key="10">
    <source>
        <dbReference type="Proteomes" id="UP001595699"/>
    </source>
</evidence>
<dbReference type="CDD" id="cd17321">
    <property type="entry name" value="MFS_MMR_MDR_like"/>
    <property type="match status" value="1"/>
</dbReference>
<keyword evidence="2" id="KW-0813">Transport</keyword>
<evidence type="ECO:0000256" key="1">
    <source>
        <dbReference type="ARBA" id="ARBA00004651"/>
    </source>
</evidence>
<protein>
    <submittedName>
        <fullName evidence="9">MFS transporter</fullName>
    </submittedName>
</protein>
<dbReference type="PANTHER" id="PTHR42718:SF47">
    <property type="entry name" value="METHYL VIOLOGEN RESISTANCE PROTEIN SMVA"/>
    <property type="match status" value="1"/>
</dbReference>
<feature type="transmembrane region" description="Helical" evidence="7">
    <location>
        <begin position="83"/>
        <end position="102"/>
    </location>
</feature>
<dbReference type="InterPro" id="IPR011701">
    <property type="entry name" value="MFS"/>
</dbReference>
<dbReference type="EMBL" id="JBHRZH010000004">
    <property type="protein sequence ID" value="MFC3760097.1"/>
    <property type="molecule type" value="Genomic_DNA"/>
</dbReference>
<feature type="transmembrane region" description="Helical" evidence="7">
    <location>
        <begin position="108"/>
        <end position="129"/>
    </location>
</feature>
<organism evidence="9 10">
    <name type="scientific">Tenggerimyces flavus</name>
    <dbReference type="NCBI Taxonomy" id="1708749"/>
    <lineage>
        <taxon>Bacteria</taxon>
        <taxon>Bacillati</taxon>
        <taxon>Actinomycetota</taxon>
        <taxon>Actinomycetes</taxon>
        <taxon>Propionibacteriales</taxon>
        <taxon>Nocardioidaceae</taxon>
        <taxon>Tenggerimyces</taxon>
    </lineage>
</organism>
<accession>A0ABV7Y4S9</accession>
<evidence type="ECO:0000256" key="3">
    <source>
        <dbReference type="ARBA" id="ARBA00022475"/>
    </source>
</evidence>
<feature type="domain" description="Major facilitator superfamily (MFS) profile" evidence="8">
    <location>
        <begin position="17"/>
        <end position="485"/>
    </location>
</feature>
<feature type="transmembrane region" description="Helical" evidence="7">
    <location>
        <begin position="53"/>
        <end position="71"/>
    </location>
</feature>
<dbReference type="PANTHER" id="PTHR42718">
    <property type="entry name" value="MAJOR FACILITATOR SUPERFAMILY MULTIDRUG TRANSPORTER MFSC"/>
    <property type="match status" value="1"/>
</dbReference>
<gene>
    <name evidence="9" type="ORF">ACFOUW_04565</name>
</gene>
<evidence type="ECO:0000313" key="9">
    <source>
        <dbReference type="EMBL" id="MFC3760097.1"/>
    </source>
</evidence>
<dbReference type="InterPro" id="IPR020846">
    <property type="entry name" value="MFS_dom"/>
</dbReference>
<dbReference type="Pfam" id="PF07690">
    <property type="entry name" value="MFS_1"/>
    <property type="match status" value="1"/>
</dbReference>
<dbReference type="SUPFAM" id="SSF103473">
    <property type="entry name" value="MFS general substrate transporter"/>
    <property type="match status" value="1"/>
</dbReference>
<evidence type="ECO:0000256" key="5">
    <source>
        <dbReference type="ARBA" id="ARBA00022989"/>
    </source>
</evidence>
<feature type="transmembrane region" description="Helical" evidence="7">
    <location>
        <begin position="141"/>
        <end position="161"/>
    </location>
</feature>
<feature type="transmembrane region" description="Helical" evidence="7">
    <location>
        <begin position="15"/>
        <end position="38"/>
    </location>
</feature>
<feature type="transmembrane region" description="Helical" evidence="7">
    <location>
        <begin position="229"/>
        <end position="249"/>
    </location>
</feature>
<comment type="subcellular location">
    <subcellularLocation>
        <location evidence="1">Cell membrane</location>
        <topology evidence="1">Multi-pass membrane protein</topology>
    </subcellularLocation>
</comment>
<keyword evidence="10" id="KW-1185">Reference proteome</keyword>
<keyword evidence="6 7" id="KW-0472">Membrane</keyword>
<evidence type="ECO:0000256" key="4">
    <source>
        <dbReference type="ARBA" id="ARBA00022692"/>
    </source>
</evidence>
<feature type="transmembrane region" description="Helical" evidence="7">
    <location>
        <begin position="167"/>
        <end position="191"/>
    </location>
</feature>
<evidence type="ECO:0000256" key="7">
    <source>
        <dbReference type="SAM" id="Phobius"/>
    </source>
</evidence>
<feature type="transmembrane region" description="Helical" evidence="7">
    <location>
        <begin position="364"/>
        <end position="386"/>
    </location>
</feature>
<feature type="transmembrane region" description="Helical" evidence="7">
    <location>
        <begin position="407"/>
        <end position="427"/>
    </location>
</feature>
<keyword evidence="5 7" id="KW-1133">Transmembrane helix</keyword>
<feature type="transmembrane region" description="Helical" evidence="7">
    <location>
        <begin position="270"/>
        <end position="295"/>
    </location>
</feature>
<evidence type="ECO:0000259" key="8">
    <source>
        <dbReference type="PROSITE" id="PS50850"/>
    </source>
</evidence>
<keyword evidence="4 7" id="KW-0812">Transmembrane</keyword>
<reference evidence="10" key="1">
    <citation type="journal article" date="2019" name="Int. J. Syst. Evol. Microbiol.">
        <title>The Global Catalogue of Microorganisms (GCM) 10K type strain sequencing project: providing services to taxonomists for standard genome sequencing and annotation.</title>
        <authorList>
            <consortium name="The Broad Institute Genomics Platform"/>
            <consortium name="The Broad Institute Genome Sequencing Center for Infectious Disease"/>
            <person name="Wu L."/>
            <person name="Ma J."/>
        </authorList>
    </citation>
    <scope>NUCLEOTIDE SEQUENCE [LARGE SCALE GENOMIC DNA]</scope>
    <source>
        <strain evidence="10">CGMCC 4.7241</strain>
    </source>
</reference>